<sequence>MEQLIEQIVEIIKDYRKDDISIFYNTKIDKVHIIRWIEQFEENNREFILSELLHLLPNSYLTKEHTLRILGNEFETLKKDFGYNSAIDFLHETKFLDCQKNGKSQKIFLEFIDRILKEKYNFSLKECGTKKIKNWIYFDDVLASGGTFRADIVKEIEKYGINDFRESGIGIIASFVILHSWALRNVPFAIDNKLGYNLNDRLKFYGVAKVENNPRINSYNADPAFNHLFPIKSDLGDEILEFIENSFERDYEMGNAKFAFRNPDYPKNENFFSTPKNRIRYEEILLKKGFEIIESIDNLTAQSLRPLGMTPPSYKTLGTGSHFFTWRNISNTCPLVFWWGANGWYPLFPVKNRGTH</sequence>
<dbReference type="InterPro" id="IPR056920">
    <property type="entry name" value="PRTase-CE"/>
</dbReference>
<accession>A0A9W4TKD5</accession>
<dbReference type="EMBL" id="OX336425">
    <property type="protein sequence ID" value="CAI2768608.1"/>
    <property type="molecule type" value="Genomic_DNA"/>
</dbReference>
<dbReference type="RefSeq" id="WP_263361192.1">
    <property type="nucleotide sequence ID" value="NZ_OX336425.1"/>
</dbReference>
<protein>
    <recommendedName>
        <fullName evidence="1">PRTase-CE domain-containing protein</fullName>
    </recommendedName>
</protein>
<evidence type="ECO:0000259" key="1">
    <source>
        <dbReference type="Pfam" id="PF24390"/>
    </source>
</evidence>
<feature type="domain" description="PRTase-CE" evidence="1">
    <location>
        <begin position="34"/>
        <end position="349"/>
    </location>
</feature>
<evidence type="ECO:0000313" key="2">
    <source>
        <dbReference type="EMBL" id="CAI2768608.1"/>
    </source>
</evidence>
<gene>
    <name evidence="2" type="ORF">TRV642_3866</name>
</gene>
<reference evidence="2" key="1">
    <citation type="submission" date="2022-09" db="EMBL/GenBank/DDBJ databases">
        <authorList>
            <person name="Duchaud E."/>
        </authorList>
    </citation>
    <scope>NUCLEOTIDE SEQUENCE</scope>
    <source>
        <strain evidence="2">TRV642</strain>
    </source>
</reference>
<organism evidence="2 3">
    <name type="scientific">Flavobacterium collinsii</name>
    <dbReference type="NCBI Taxonomy" id="1114861"/>
    <lineage>
        <taxon>Bacteria</taxon>
        <taxon>Pseudomonadati</taxon>
        <taxon>Bacteroidota</taxon>
        <taxon>Flavobacteriia</taxon>
        <taxon>Flavobacteriales</taxon>
        <taxon>Flavobacteriaceae</taxon>
        <taxon>Flavobacterium</taxon>
    </lineage>
</organism>
<evidence type="ECO:0000313" key="3">
    <source>
        <dbReference type="Proteomes" id="UP001152749"/>
    </source>
</evidence>
<dbReference type="KEGG" id="fcs:TRV642_3866"/>
<dbReference type="AlphaFoldDB" id="A0A9W4TKD5"/>
<dbReference type="Proteomes" id="UP001152749">
    <property type="component" value="Chromosome"/>
</dbReference>
<name>A0A9W4TKD5_9FLAO</name>
<proteinExistence type="predicted"/>
<dbReference type="Pfam" id="PF24390">
    <property type="entry name" value="PRTase-CE"/>
    <property type="match status" value="1"/>
</dbReference>